<dbReference type="STRING" id="690850.Desaf_1569"/>
<dbReference type="NCBIfam" id="TIGR00706">
    <property type="entry name" value="SppA_dom"/>
    <property type="match status" value="1"/>
</dbReference>
<dbReference type="SUPFAM" id="SSF52096">
    <property type="entry name" value="ClpP/crotonase"/>
    <property type="match status" value="1"/>
</dbReference>
<dbReference type="HOGENOM" id="CLU_046540_0_0_7"/>
<dbReference type="Gene3D" id="6.20.330.10">
    <property type="match status" value="1"/>
</dbReference>
<dbReference type="Gene3D" id="3.90.226.10">
    <property type="entry name" value="2-enoyl-CoA Hydratase, Chain A, domain 1"/>
    <property type="match status" value="1"/>
</dbReference>
<comment type="similarity">
    <text evidence="1">Belongs to the peptidase S49 family.</text>
</comment>
<dbReference type="PANTHER" id="PTHR42987">
    <property type="entry name" value="PEPTIDASE S49"/>
    <property type="match status" value="1"/>
</dbReference>
<dbReference type="Pfam" id="PF01343">
    <property type="entry name" value="Peptidase_S49"/>
    <property type="match status" value="1"/>
</dbReference>
<dbReference type="GO" id="GO:0006508">
    <property type="term" value="P:proteolysis"/>
    <property type="evidence" value="ECO:0007669"/>
    <property type="project" value="UniProtKB-KW"/>
</dbReference>
<feature type="domain" description="Peptidase S49" evidence="5">
    <location>
        <begin position="107"/>
        <end position="254"/>
    </location>
</feature>
<keyword evidence="2" id="KW-0645">Protease</keyword>
<sequence precursor="true">MPNPAATKASFSQRHPILFGLMLLAAAMALFGGAMAAFHLLPTGEFAGARLGVVRVEGLIVGSEDLVGWIGELERDDSIKGVLLRIDSPGGVVAPSQEVYAAVLRLAERKPVIASMGAVAASGGYYIAAAAQEIMANPSTLTGSIGVRMELLNIRALAEKVGLSQTLITSGEMKGAGTPFREMSPREREYLTAVVMDMHDQFVSDIAQARGMEREQVAALADGRAFTGRQAHGLGLVDHLGGMEDAMDLLRERCGLTGETPVLEGPIEEKSLLLRVLSAAIIEPVSEAVSEMTSAISAPRWVFLF</sequence>
<evidence type="ECO:0000313" key="7">
    <source>
        <dbReference type="Proteomes" id="UP000007844"/>
    </source>
</evidence>
<evidence type="ECO:0000313" key="6">
    <source>
        <dbReference type="EMBL" id="EGJ49905.1"/>
    </source>
</evidence>
<reference evidence="6 7" key="1">
    <citation type="journal article" date="2011" name="J. Bacteriol.">
        <title>Genome sequence of the mercury-methylating and pleomorphic Desulfovibrio africanus Strain Walvis Bay.</title>
        <authorList>
            <person name="Brown S.D."/>
            <person name="Wall J.D."/>
            <person name="Kucken A.M."/>
            <person name="Gilmour C.C."/>
            <person name="Podar M."/>
            <person name="Brandt C.C."/>
            <person name="Teshima H."/>
            <person name="Detter J.C."/>
            <person name="Han C.S."/>
            <person name="Land M.L."/>
            <person name="Lucas S."/>
            <person name="Han J."/>
            <person name="Pennacchio L."/>
            <person name="Nolan M."/>
            <person name="Pitluck S."/>
            <person name="Woyke T."/>
            <person name="Goodwin L."/>
            <person name="Palumbo A.V."/>
            <person name="Elias D.A."/>
        </authorList>
    </citation>
    <scope>NUCLEOTIDE SEQUENCE [LARGE SCALE GENOMIC DNA]</scope>
    <source>
        <strain evidence="6 7">Walvis Bay</strain>
    </source>
</reference>
<dbReference type="InterPro" id="IPR002142">
    <property type="entry name" value="Peptidase_S49"/>
</dbReference>
<evidence type="ECO:0000256" key="4">
    <source>
        <dbReference type="ARBA" id="ARBA00022825"/>
    </source>
</evidence>
<evidence type="ECO:0000256" key="1">
    <source>
        <dbReference type="ARBA" id="ARBA00008683"/>
    </source>
</evidence>
<evidence type="ECO:0000259" key="5">
    <source>
        <dbReference type="Pfam" id="PF01343"/>
    </source>
</evidence>
<dbReference type="KEGG" id="daf:Desaf_1569"/>
<keyword evidence="4" id="KW-0720">Serine protease</keyword>
<dbReference type="AlphaFoldDB" id="F3Z107"/>
<keyword evidence="7" id="KW-1185">Reference proteome</keyword>
<protein>
    <submittedName>
        <fullName evidence="6">Signal peptide peptidase SppA, 36K type</fullName>
    </submittedName>
</protein>
<gene>
    <name evidence="6" type="ORF">Desaf_1569</name>
</gene>
<proteinExistence type="inferred from homology"/>
<dbReference type="RefSeq" id="WP_014259684.1">
    <property type="nucleotide sequence ID" value="NC_016629.1"/>
</dbReference>
<accession>F3Z107</accession>
<dbReference type="InterPro" id="IPR029045">
    <property type="entry name" value="ClpP/crotonase-like_dom_sf"/>
</dbReference>
<dbReference type="InterPro" id="IPR004635">
    <property type="entry name" value="Pept_S49_SppA"/>
</dbReference>
<dbReference type="CDD" id="cd07023">
    <property type="entry name" value="S49_Sppa_N_C"/>
    <property type="match status" value="1"/>
</dbReference>
<dbReference type="PANTHER" id="PTHR42987:SF4">
    <property type="entry name" value="PROTEASE SOHB-RELATED"/>
    <property type="match status" value="1"/>
</dbReference>
<dbReference type="GO" id="GO:0008236">
    <property type="term" value="F:serine-type peptidase activity"/>
    <property type="evidence" value="ECO:0007669"/>
    <property type="project" value="UniProtKB-KW"/>
</dbReference>
<dbReference type="EMBL" id="CP003221">
    <property type="protein sequence ID" value="EGJ49905.1"/>
    <property type="molecule type" value="Genomic_DNA"/>
</dbReference>
<keyword evidence="3" id="KW-0378">Hydrolase</keyword>
<dbReference type="eggNOG" id="COG0616">
    <property type="taxonomic scope" value="Bacteria"/>
</dbReference>
<organism evidence="6 7">
    <name type="scientific">Desulfocurvibacter africanus subsp. africanus str. Walvis Bay</name>
    <dbReference type="NCBI Taxonomy" id="690850"/>
    <lineage>
        <taxon>Bacteria</taxon>
        <taxon>Pseudomonadati</taxon>
        <taxon>Thermodesulfobacteriota</taxon>
        <taxon>Desulfovibrionia</taxon>
        <taxon>Desulfovibrionales</taxon>
        <taxon>Desulfovibrionaceae</taxon>
        <taxon>Desulfocurvibacter</taxon>
    </lineage>
</organism>
<dbReference type="Proteomes" id="UP000007844">
    <property type="component" value="Chromosome"/>
</dbReference>
<evidence type="ECO:0000256" key="2">
    <source>
        <dbReference type="ARBA" id="ARBA00022670"/>
    </source>
</evidence>
<evidence type="ECO:0000256" key="3">
    <source>
        <dbReference type="ARBA" id="ARBA00022801"/>
    </source>
</evidence>
<dbReference type="InterPro" id="IPR047272">
    <property type="entry name" value="S49_SppA_C"/>
</dbReference>
<name>F3Z107_DESAF</name>